<dbReference type="SUPFAM" id="SSF109604">
    <property type="entry name" value="HD-domain/PDEase-like"/>
    <property type="match status" value="1"/>
</dbReference>
<proteinExistence type="predicted"/>
<dbReference type="Proteomes" id="UP000475928">
    <property type="component" value="Unassembled WGS sequence"/>
</dbReference>
<protein>
    <recommendedName>
        <fullName evidence="3">Phosphohydrolase</fullName>
    </recommendedName>
</protein>
<accession>A0A6A0B723</accession>
<evidence type="ECO:0000313" key="1">
    <source>
        <dbReference type="EMBL" id="GFH40473.1"/>
    </source>
</evidence>
<name>A0A6A0B723_9LACT</name>
<organism evidence="1 2">
    <name type="scientific">Pseudolactococcus insecticola</name>
    <dbReference type="NCBI Taxonomy" id="2709158"/>
    <lineage>
        <taxon>Bacteria</taxon>
        <taxon>Bacillati</taxon>
        <taxon>Bacillota</taxon>
        <taxon>Bacilli</taxon>
        <taxon>Lactobacillales</taxon>
        <taxon>Streptococcaceae</taxon>
        <taxon>Pseudolactococcus</taxon>
    </lineage>
</organism>
<dbReference type="PANTHER" id="PTHR33594">
    <property type="entry name" value="SUPERFAMILY HYDROLASE, PUTATIVE (AFU_ORTHOLOGUE AFUA_1G03035)-RELATED"/>
    <property type="match status" value="1"/>
</dbReference>
<dbReference type="Gene3D" id="1.20.58.1910">
    <property type="match status" value="1"/>
</dbReference>
<evidence type="ECO:0008006" key="3">
    <source>
        <dbReference type="Google" id="ProtNLM"/>
    </source>
</evidence>
<dbReference type="Gene3D" id="1.10.472.50">
    <property type="entry name" value="HD-domain/PDEase-like"/>
    <property type="match status" value="1"/>
</dbReference>
<dbReference type="PANTHER" id="PTHR33594:SF1">
    <property type="entry name" value="HD_PDEASE DOMAIN-CONTAINING PROTEIN"/>
    <property type="match status" value="1"/>
</dbReference>
<comment type="caution">
    <text evidence="1">The sequence shown here is derived from an EMBL/GenBank/DDBJ whole genome shotgun (WGS) entry which is preliminary data.</text>
</comment>
<keyword evidence="2" id="KW-1185">Reference proteome</keyword>
<dbReference type="AlphaFoldDB" id="A0A6A0B723"/>
<evidence type="ECO:0000313" key="2">
    <source>
        <dbReference type="Proteomes" id="UP000475928"/>
    </source>
</evidence>
<dbReference type="EMBL" id="BLLH01000003">
    <property type="protein sequence ID" value="GFH40473.1"/>
    <property type="molecule type" value="Genomic_DNA"/>
</dbReference>
<sequence length="184" mass="20613">MDFPEDAFSDVNHELVLAAALLHDTYDEKLVTDVAAAKANVADFLTKINFDETLQKQLFDIIDHLSFSDGLSGEVYPLDINGQIVQDADRLDAIGAFGIARTLQYGFARNRELYNPDSLPQTFHSKADYHGAKGTTINHFYEKLFLISATLHTKKAQEMAVSRDKIMLDFVSAIKEEYADVYGD</sequence>
<gene>
    <name evidence="1" type="primary">yagB</name>
    <name evidence="1" type="ORF">Hs20B_08710</name>
</gene>
<reference evidence="1 2" key="1">
    <citation type="submission" date="2020-02" db="EMBL/GenBank/DDBJ databases">
        <title>Draft genome sequence of Lactococcus sp. Hs20B0-1.</title>
        <authorList>
            <person name="Noda S."/>
            <person name="Yuki M."/>
            <person name="Ohkuma M."/>
        </authorList>
    </citation>
    <scope>NUCLEOTIDE SEQUENCE [LARGE SCALE GENOMIC DNA]</scope>
    <source>
        <strain evidence="1 2">Hs20B0-1</strain>
    </source>
</reference>